<protein>
    <submittedName>
        <fullName evidence="2">F-box associated interaction domain containing protein</fullName>
    </submittedName>
</protein>
<accession>A0A2P5CQI3</accession>
<dbReference type="STRING" id="3476.A0A2P5CQI3"/>
<dbReference type="InterPro" id="IPR017451">
    <property type="entry name" value="F-box-assoc_interact_dom"/>
</dbReference>
<keyword evidence="3" id="KW-1185">Reference proteome</keyword>
<dbReference type="EMBL" id="JXTB01000105">
    <property type="protein sequence ID" value="PON63298.1"/>
    <property type="molecule type" value="Genomic_DNA"/>
</dbReference>
<proteinExistence type="predicted"/>
<reference evidence="3" key="1">
    <citation type="submission" date="2016-06" db="EMBL/GenBank/DDBJ databases">
        <title>Parallel loss of symbiosis genes in relatives of nitrogen-fixing non-legume Parasponia.</title>
        <authorList>
            <person name="Van Velzen R."/>
            <person name="Holmer R."/>
            <person name="Bu F."/>
            <person name="Rutten L."/>
            <person name="Van Zeijl A."/>
            <person name="Liu W."/>
            <person name="Santuari L."/>
            <person name="Cao Q."/>
            <person name="Sharma T."/>
            <person name="Shen D."/>
            <person name="Roswanjaya Y."/>
            <person name="Wardhani T."/>
            <person name="Kalhor M.S."/>
            <person name="Jansen J."/>
            <person name="Van den Hoogen J."/>
            <person name="Gungor B."/>
            <person name="Hartog M."/>
            <person name="Hontelez J."/>
            <person name="Verver J."/>
            <person name="Yang W.-C."/>
            <person name="Schijlen E."/>
            <person name="Repin R."/>
            <person name="Schilthuizen M."/>
            <person name="Schranz E."/>
            <person name="Heidstra R."/>
            <person name="Miyata K."/>
            <person name="Fedorova E."/>
            <person name="Kohlen W."/>
            <person name="Bisseling T."/>
            <person name="Smit S."/>
            <person name="Geurts R."/>
        </authorList>
    </citation>
    <scope>NUCLEOTIDE SEQUENCE [LARGE SCALE GENOMIC DNA]</scope>
    <source>
        <strain evidence="3">cv. WU1-14</strain>
    </source>
</reference>
<dbReference type="Proteomes" id="UP000237105">
    <property type="component" value="Unassembled WGS sequence"/>
</dbReference>
<organism evidence="2 3">
    <name type="scientific">Parasponia andersonii</name>
    <name type="common">Sponia andersonii</name>
    <dbReference type="NCBI Taxonomy" id="3476"/>
    <lineage>
        <taxon>Eukaryota</taxon>
        <taxon>Viridiplantae</taxon>
        <taxon>Streptophyta</taxon>
        <taxon>Embryophyta</taxon>
        <taxon>Tracheophyta</taxon>
        <taxon>Spermatophyta</taxon>
        <taxon>Magnoliopsida</taxon>
        <taxon>eudicotyledons</taxon>
        <taxon>Gunneridae</taxon>
        <taxon>Pentapetalae</taxon>
        <taxon>rosids</taxon>
        <taxon>fabids</taxon>
        <taxon>Rosales</taxon>
        <taxon>Cannabaceae</taxon>
        <taxon>Parasponia</taxon>
    </lineage>
</organism>
<dbReference type="Pfam" id="PF08268">
    <property type="entry name" value="FBA_3"/>
    <property type="match status" value="1"/>
</dbReference>
<gene>
    <name evidence="2" type="ORF">PanWU01x14_132080</name>
</gene>
<sequence>MDTSEHILVLSETGKCEEEISWIDQEGKSCSFRLELLPELKGNAFHFNCCCNGLLLYQIESSGQAFLINPLREEVLFLRERPSEFSISGAETFKRYCGLGAGGITGQYKVVMAGSQKRKQQDKCYYNNIAHIMTLGSTEWRVIQSVPNWDYEGSPVFENGFLYWMQSREERKPQQLLAFDVENEIFSTMETPSQVDWMVDLGGYLGLVHASSEGLRVWFATSHNNQGKITTWGVRDPIAVHHDGKQISSYSLRLLGFWKDSKVLIMYIETQKYFFSYDFAFGNLTVIEYPRRATYEYKTFKGSSLSISEFHASSEMVYVTPGQMYNTRRSDLIKRDD</sequence>
<evidence type="ECO:0000259" key="1">
    <source>
        <dbReference type="Pfam" id="PF08268"/>
    </source>
</evidence>
<evidence type="ECO:0000313" key="3">
    <source>
        <dbReference type="Proteomes" id="UP000237105"/>
    </source>
</evidence>
<dbReference type="InterPro" id="IPR050796">
    <property type="entry name" value="SCF_F-box_component"/>
</dbReference>
<dbReference type="PANTHER" id="PTHR31672">
    <property type="entry name" value="BNACNNG10540D PROTEIN"/>
    <property type="match status" value="1"/>
</dbReference>
<dbReference type="NCBIfam" id="TIGR01640">
    <property type="entry name" value="F_box_assoc_1"/>
    <property type="match status" value="1"/>
</dbReference>
<dbReference type="InterPro" id="IPR013187">
    <property type="entry name" value="F-box-assoc_dom_typ3"/>
</dbReference>
<feature type="domain" description="F-box associated beta-propeller type 3" evidence="1">
    <location>
        <begin position="45"/>
        <end position="289"/>
    </location>
</feature>
<dbReference type="OrthoDB" id="1178307at2759"/>
<dbReference type="AlphaFoldDB" id="A0A2P5CQI3"/>
<name>A0A2P5CQI3_PARAD</name>
<comment type="caution">
    <text evidence="2">The sequence shown here is derived from an EMBL/GenBank/DDBJ whole genome shotgun (WGS) entry which is preliminary data.</text>
</comment>
<evidence type="ECO:0000313" key="2">
    <source>
        <dbReference type="EMBL" id="PON63298.1"/>
    </source>
</evidence>